<dbReference type="InterPro" id="IPR039632">
    <property type="entry name" value="TMEM42"/>
</dbReference>
<dbReference type="Proteomes" id="UP000036681">
    <property type="component" value="Unplaced"/>
</dbReference>
<keyword evidence="1" id="KW-1133">Transmembrane helix</keyword>
<name>A0A0M3I532_ASCLU</name>
<evidence type="ECO:0000313" key="3">
    <source>
        <dbReference type="WBParaSite" id="ALUE_0001198601-mRNA-1"/>
    </source>
</evidence>
<dbReference type="SUPFAM" id="SSF103481">
    <property type="entry name" value="Multidrug resistance efflux transporter EmrE"/>
    <property type="match status" value="1"/>
</dbReference>
<keyword evidence="2" id="KW-1185">Reference proteome</keyword>
<organism evidence="2 3">
    <name type="scientific">Ascaris lumbricoides</name>
    <name type="common">Giant roundworm</name>
    <dbReference type="NCBI Taxonomy" id="6252"/>
    <lineage>
        <taxon>Eukaryota</taxon>
        <taxon>Metazoa</taxon>
        <taxon>Ecdysozoa</taxon>
        <taxon>Nematoda</taxon>
        <taxon>Chromadorea</taxon>
        <taxon>Rhabditida</taxon>
        <taxon>Spirurina</taxon>
        <taxon>Ascaridomorpha</taxon>
        <taxon>Ascaridoidea</taxon>
        <taxon>Ascarididae</taxon>
        <taxon>Ascaris</taxon>
    </lineage>
</organism>
<dbReference type="Gene3D" id="1.10.3730.20">
    <property type="match status" value="1"/>
</dbReference>
<dbReference type="InterPro" id="IPR037185">
    <property type="entry name" value="EmrE-like"/>
</dbReference>
<sequence>MGMLQEEDSLGVQTSTVSKTMTKFKPSSLGHRLKPNSRLILANPGAEKTKNQTFSSIIPVVECVQDYTLTRSVTMWYYAVIAGCSAAFSAIFAKLAFTDTSEMVLFCIYILGYIICNILMWYMHTIAMRELSSTLKAVAINTATNFILTGLFGHIFFSEVRSIQWWFGISLIFCGAMIVIQSQEEKGKEE</sequence>
<dbReference type="WBParaSite" id="ALUE_0001198601-mRNA-1">
    <property type="protein sequence ID" value="ALUE_0001198601-mRNA-1"/>
    <property type="gene ID" value="ALUE_0001198601"/>
</dbReference>
<feature type="transmembrane region" description="Helical" evidence="1">
    <location>
        <begin position="75"/>
        <end position="97"/>
    </location>
</feature>
<feature type="transmembrane region" description="Helical" evidence="1">
    <location>
        <begin position="163"/>
        <end position="180"/>
    </location>
</feature>
<evidence type="ECO:0000256" key="1">
    <source>
        <dbReference type="SAM" id="Phobius"/>
    </source>
</evidence>
<reference evidence="3" key="1">
    <citation type="submission" date="2016-05" db="UniProtKB">
        <authorList>
            <consortium name="WormBaseParasite"/>
        </authorList>
    </citation>
    <scope>IDENTIFICATION</scope>
</reference>
<proteinExistence type="predicted"/>
<protein>
    <submittedName>
        <fullName evidence="3">EamA domain-containing protein</fullName>
    </submittedName>
</protein>
<keyword evidence="1" id="KW-0472">Membrane</keyword>
<keyword evidence="1" id="KW-0812">Transmembrane</keyword>
<evidence type="ECO:0000313" key="2">
    <source>
        <dbReference type="Proteomes" id="UP000036681"/>
    </source>
</evidence>
<feature type="transmembrane region" description="Helical" evidence="1">
    <location>
        <begin position="103"/>
        <end position="123"/>
    </location>
</feature>
<accession>A0A0M3I532</accession>
<dbReference type="PANTHER" id="PTHR31965">
    <property type="entry name" value="TRANSMEMBRANE PROTEIN 42"/>
    <property type="match status" value="1"/>
</dbReference>
<dbReference type="AlphaFoldDB" id="A0A0M3I532"/>
<feature type="transmembrane region" description="Helical" evidence="1">
    <location>
        <begin position="135"/>
        <end position="157"/>
    </location>
</feature>
<dbReference type="PANTHER" id="PTHR31965:SF1">
    <property type="entry name" value="TRANSMEMBRANE PROTEIN 42"/>
    <property type="match status" value="1"/>
</dbReference>